<evidence type="ECO:0000259" key="8">
    <source>
        <dbReference type="PROSITE" id="PS50994"/>
    </source>
</evidence>
<evidence type="ECO:0000256" key="4">
    <source>
        <dbReference type="PROSITE-ProRule" id="PRU00146"/>
    </source>
</evidence>
<dbReference type="PROSITE" id="PS50994">
    <property type="entry name" value="INTEGRASE"/>
    <property type="match status" value="1"/>
</dbReference>
<organism evidence="9 10">
    <name type="scientific">Aedes albopictus</name>
    <name type="common">Asian tiger mosquito</name>
    <name type="synonym">Stegomyia albopicta</name>
    <dbReference type="NCBI Taxonomy" id="7160"/>
    <lineage>
        <taxon>Eukaryota</taxon>
        <taxon>Metazoa</taxon>
        <taxon>Ecdysozoa</taxon>
        <taxon>Arthropoda</taxon>
        <taxon>Hexapoda</taxon>
        <taxon>Insecta</taxon>
        <taxon>Pterygota</taxon>
        <taxon>Neoptera</taxon>
        <taxon>Endopterygota</taxon>
        <taxon>Diptera</taxon>
        <taxon>Nematocera</taxon>
        <taxon>Culicoidea</taxon>
        <taxon>Culicidae</taxon>
        <taxon>Culicinae</taxon>
        <taxon>Aedini</taxon>
        <taxon>Aedes</taxon>
        <taxon>Stegomyia</taxon>
    </lineage>
</organism>
<dbReference type="EnsemblMetazoa" id="AALFPA23_007619.R10162">
    <property type="protein sequence ID" value="AALFPA23_007619.P10162"/>
    <property type="gene ID" value="AALFPA23_007619"/>
</dbReference>
<proteinExistence type="predicted"/>
<dbReference type="SUPFAM" id="SSF57903">
    <property type="entry name" value="FYVE/PHD zinc finger"/>
    <property type="match status" value="1"/>
</dbReference>
<keyword evidence="1" id="KW-0479">Metal-binding</keyword>
<dbReference type="InterPro" id="IPR008042">
    <property type="entry name" value="Retrotrans_Pao"/>
</dbReference>
<dbReference type="GeneID" id="134289430"/>
<reference evidence="9" key="2">
    <citation type="submission" date="2025-05" db="UniProtKB">
        <authorList>
            <consortium name="EnsemblMetazoa"/>
        </authorList>
    </citation>
    <scope>IDENTIFICATION</scope>
    <source>
        <strain evidence="9">Foshan</strain>
    </source>
</reference>
<dbReference type="InterPro" id="IPR012337">
    <property type="entry name" value="RNaseH-like_sf"/>
</dbReference>
<feature type="coiled-coil region" evidence="5">
    <location>
        <begin position="69"/>
        <end position="150"/>
    </location>
</feature>
<dbReference type="Gene3D" id="3.30.40.10">
    <property type="entry name" value="Zinc/RING finger domain, C3HC4 (zinc finger)"/>
    <property type="match status" value="1"/>
</dbReference>
<dbReference type="InterPro" id="IPR019786">
    <property type="entry name" value="Zinc_finger_PHD-type_CS"/>
</dbReference>
<evidence type="ECO:0000256" key="5">
    <source>
        <dbReference type="SAM" id="Coils"/>
    </source>
</evidence>
<keyword evidence="5" id="KW-0175">Coiled coil</keyword>
<dbReference type="Pfam" id="PF18701">
    <property type="entry name" value="DUF5641"/>
    <property type="match status" value="1"/>
</dbReference>
<evidence type="ECO:0000256" key="1">
    <source>
        <dbReference type="ARBA" id="ARBA00022723"/>
    </source>
</evidence>
<name>A0ABM1YBJ0_AEDAL</name>
<evidence type="ECO:0000256" key="2">
    <source>
        <dbReference type="ARBA" id="ARBA00022771"/>
    </source>
</evidence>
<feature type="region of interest" description="Disordered" evidence="6">
    <location>
        <begin position="1968"/>
        <end position="2017"/>
    </location>
</feature>
<dbReference type="Pfam" id="PF03564">
    <property type="entry name" value="DUF1759"/>
    <property type="match status" value="1"/>
</dbReference>
<feature type="domain" description="PHD-type" evidence="7">
    <location>
        <begin position="12"/>
        <end position="62"/>
    </location>
</feature>
<dbReference type="SUPFAM" id="SSF56672">
    <property type="entry name" value="DNA/RNA polymerases"/>
    <property type="match status" value="1"/>
</dbReference>
<dbReference type="InterPro" id="IPR001584">
    <property type="entry name" value="Integrase_cat-core"/>
</dbReference>
<dbReference type="Pfam" id="PF05380">
    <property type="entry name" value="Peptidase_A17"/>
    <property type="match status" value="1"/>
</dbReference>
<keyword evidence="10" id="KW-1185">Reference proteome</keyword>
<feature type="domain" description="Integrase catalytic" evidence="8">
    <location>
        <begin position="1672"/>
        <end position="1854"/>
    </location>
</feature>
<keyword evidence="3" id="KW-0862">Zinc</keyword>
<dbReference type="Pfam" id="PF00628">
    <property type="entry name" value="PHD"/>
    <property type="match status" value="1"/>
</dbReference>
<dbReference type="InterPro" id="IPR041588">
    <property type="entry name" value="Integrase_H2C2"/>
</dbReference>
<dbReference type="PANTHER" id="PTHR47331:SF5">
    <property type="entry name" value="RIBONUCLEASE H"/>
    <property type="match status" value="1"/>
</dbReference>
<evidence type="ECO:0000256" key="6">
    <source>
        <dbReference type="SAM" id="MobiDB-lite"/>
    </source>
</evidence>
<feature type="compositionally biased region" description="Polar residues" evidence="6">
    <location>
        <begin position="1968"/>
        <end position="1977"/>
    </location>
</feature>
<dbReference type="PROSITE" id="PS01359">
    <property type="entry name" value="ZF_PHD_1"/>
    <property type="match status" value="1"/>
</dbReference>
<dbReference type="InterPro" id="IPR043502">
    <property type="entry name" value="DNA/RNA_pol_sf"/>
</dbReference>
<dbReference type="SUPFAM" id="SSF53098">
    <property type="entry name" value="Ribonuclease H-like"/>
    <property type="match status" value="1"/>
</dbReference>
<dbReference type="RefSeq" id="XP_062711221.1">
    <property type="nucleotide sequence ID" value="XM_062855237.1"/>
</dbReference>
<dbReference type="InterPro" id="IPR005312">
    <property type="entry name" value="DUF1759"/>
</dbReference>
<protein>
    <submittedName>
        <fullName evidence="9">Uncharacterized protein</fullName>
    </submittedName>
</protein>
<sequence>MTGRNQDPEKSGYSCAGCLRPDGAEAEMVFCDHCQRWYHFGCAGVTAEVRDVSWSCDECLKCAETGNRQVNVCSEMQKLEKEMEEERQALELEKLLHKKKLEHQRKMFMLRQEAEKEKREMELVFEKEQLEKELEEKEAHRKRRDQVLKEVQDKLKQVELLEEGSELDEGGDEAVEDGSKKNTKKKVNVRDARLENVKPGNEMPDKKSGNPSLGKVGPTDANQRDFRGAYSKFSTPKAATSAPALHDFSIVPDRSNNVTPTGHPALLKKKRIQRLSEVEVSQAEERDSTSEVEDEEDSEESMSEESSSEEERVSARRPVEVRHRPTKAQLSARQFLSKKLPIFSGKLEEWPMFVSAYETSNEACGFSNVEKLARLQECLKGPALEAVRSRLMLPKSVPQIIETLRMLYGRPEQLLNMLLTRVRKAPSPKADKLVTFIPFGVIVQQLADHLEATNLTSLLVNPMLIQELTDKLPANTQLEWVRYRRKSRVVTIRTLANFLARIVKDASEITSYGDTGIAAADQEFRKGKGRKEEGFLHTHGAEVNSERHPPSVVHQKSKKPCRICGRVDHRIRNCDTFRRLRLSDRWEAVRKWRLCYLCLNEHGGDRCKLNIRCNVGQCNEPHHPLLHIDQPVTYTSNCNVQAVQRMQSVIFRMIPVTLYNGTCAVDTIAFLDEGSSYTLVERSLASALQVKGITQPLRVTWTAGVTRLEEDSQRVELFISAKGSTHKFRILAAHTVNSLKLPQQTVVMSEIIREHAHLRGLPVKDVHGRVPQILIGLRDIHLYAPIESRIGRPHEPIAVKSKLGWTVYGPSNARQLETGIVGHHHGEAISNEELHDLLRSQYTLEESTISVALLPESNEDRRAKEILNSTTLRVGERFETGLLWREDDPKFPDSFPMAVKRFRCLERRLEKDSKLYAKVRELIADYTRKEYIHVASKAELAEYKSDQVWYLPLSVVVHPKKPEKVRLVWDAAAAVNGVSLNSKLLKGPDMLTPLPNVLCKFREKEVGFGGDIREMYLQLKVRKADKRARFVYRQNPQEDLAVYVIDVTMFGATSSPCSAQFVKNLNAREYAAQFPEAARAIEDNHYVDDYFDSTDTIDEAVIRAKEVRFVHSKAGFEIRNWVSNSSEFLESMGEIQNGECMQITSNKEKPLERVLGISWSPQGDEFAFSKNFREDLVPYLSGAQRPSKRIVMSCVMSLFDPLGLLAPFIILGKMLVQDIWRSGSDWDQPIDNESYEKWLRWIERLPEIEKVRTPRYYFRQSTCIDLSSLQLHVLVDASKDAYGAAAYFRVLTDKGPICSLVTARSKVAPLKLLSIPRLELQAAVVGSRLMHSVIEAHSLEVTQRFIWSDSRTVISWIQSEQRKYKPFVAFRIGEILSLTKHSGWRWISTTSNVADDLTKWKKRSSLKSNSTWFHGPDFLYQPEEQWLQQDTVEPNTLEEVRTCHLVHDVSVVQSVIDSKRFSVWNVLVRTVACVYRFSSNCKRKRDGLPIEALPASSRVKKCVKKSIPAVTVPLQREEYQRAEAYLWRTAQSEVFEEEIKLLTKNRDLDITEWHSLERSSSLFNVSPFLDEQDVLRMDGRTAEASSLPFELRFPVILPKKHLITTKVLEHYHRKAAHANAETAVNEVRQRFWIPNLRAALKTVAKDCVWCKVKKCKPNFPRMAPLPLARITPGLQPFGFTGVDYCGPINVTVGRRTEKRWICLFTCLTTRAVHLEVVHSLTTQGCLMAIRRFICRRGKPIEFFSDNGTNFKGASKQIVQEIEGECEDALTDSRTRWNFNPPSAPHMGGVWERLVRSVKAALGVFNDGRRLTDEVLLTTLAEAEDLINSRPLTYAGTSADASEALTPNHFIRGVGTTWKEDLKPKINEAEALRDSFKRSQALADLLWKRWTAEYLPTINQRSKWHVEAQQISRGDLVYVADENVRKHWIRGEVVEVYPGADGRIRQALVRTGRGDFRRPVVKLAVLEVQNSKSGSSEPSPELRGGGVLAPSTTVHTPCRRTYLQGEKDLVTERQMQSE</sequence>
<evidence type="ECO:0000256" key="3">
    <source>
        <dbReference type="ARBA" id="ARBA00022833"/>
    </source>
</evidence>
<dbReference type="PANTHER" id="PTHR47331">
    <property type="entry name" value="PHD-TYPE DOMAIN-CONTAINING PROTEIN"/>
    <property type="match status" value="1"/>
</dbReference>
<dbReference type="InterPro" id="IPR013083">
    <property type="entry name" value="Znf_RING/FYVE/PHD"/>
</dbReference>
<dbReference type="InterPro" id="IPR001965">
    <property type="entry name" value="Znf_PHD"/>
</dbReference>
<feature type="compositionally biased region" description="Basic and acidic residues" evidence="6">
    <location>
        <begin position="309"/>
        <end position="323"/>
    </location>
</feature>
<evidence type="ECO:0000313" key="9">
    <source>
        <dbReference type="EnsemblMetazoa" id="AALFPA23_007619.P10162"/>
    </source>
</evidence>
<reference evidence="10" key="1">
    <citation type="journal article" date="2015" name="Proc. Natl. Acad. Sci. U.S.A.">
        <title>Genome sequence of the Asian Tiger mosquito, Aedes albopictus, reveals insights into its biology, genetics, and evolution.</title>
        <authorList>
            <person name="Chen X.G."/>
            <person name="Jiang X."/>
            <person name="Gu J."/>
            <person name="Xu M."/>
            <person name="Wu Y."/>
            <person name="Deng Y."/>
            <person name="Zhang C."/>
            <person name="Bonizzoni M."/>
            <person name="Dermauw W."/>
            <person name="Vontas J."/>
            <person name="Armbruster P."/>
            <person name="Huang X."/>
            <person name="Yang Y."/>
            <person name="Zhang H."/>
            <person name="He W."/>
            <person name="Peng H."/>
            <person name="Liu Y."/>
            <person name="Wu K."/>
            <person name="Chen J."/>
            <person name="Lirakis M."/>
            <person name="Topalis P."/>
            <person name="Van Leeuwen T."/>
            <person name="Hall A.B."/>
            <person name="Jiang X."/>
            <person name="Thorpe C."/>
            <person name="Mueller R.L."/>
            <person name="Sun C."/>
            <person name="Waterhouse R.M."/>
            <person name="Yan G."/>
            <person name="Tu Z.J."/>
            <person name="Fang X."/>
            <person name="James A.A."/>
        </authorList>
    </citation>
    <scope>NUCLEOTIDE SEQUENCE [LARGE SCALE GENOMIC DNA]</scope>
    <source>
        <strain evidence="10">Foshan</strain>
    </source>
</reference>
<dbReference type="InterPro" id="IPR019787">
    <property type="entry name" value="Znf_PHD-finger"/>
</dbReference>
<accession>A0ABM1YBJ0</accession>
<dbReference type="Gene3D" id="3.30.420.10">
    <property type="entry name" value="Ribonuclease H-like superfamily/Ribonuclease H"/>
    <property type="match status" value="1"/>
</dbReference>
<dbReference type="InterPro" id="IPR036397">
    <property type="entry name" value="RNaseH_sf"/>
</dbReference>
<evidence type="ECO:0000313" key="10">
    <source>
        <dbReference type="Proteomes" id="UP000069940"/>
    </source>
</evidence>
<evidence type="ECO:0000259" key="7">
    <source>
        <dbReference type="PROSITE" id="PS50016"/>
    </source>
</evidence>
<dbReference type="Gene3D" id="1.10.340.70">
    <property type="match status" value="1"/>
</dbReference>
<feature type="compositionally biased region" description="Acidic residues" evidence="6">
    <location>
        <begin position="290"/>
        <end position="308"/>
    </location>
</feature>
<dbReference type="InterPro" id="IPR040676">
    <property type="entry name" value="DUF5641"/>
</dbReference>
<dbReference type="Pfam" id="PF17921">
    <property type="entry name" value="Integrase_H2C2"/>
    <property type="match status" value="1"/>
</dbReference>
<keyword evidence="2 4" id="KW-0863">Zinc-finger</keyword>
<feature type="region of interest" description="Disordered" evidence="6">
    <location>
        <begin position="162"/>
        <end position="326"/>
    </location>
</feature>
<dbReference type="InterPro" id="IPR011011">
    <property type="entry name" value="Znf_FYVE_PHD"/>
</dbReference>
<feature type="compositionally biased region" description="Acidic residues" evidence="6">
    <location>
        <begin position="162"/>
        <end position="176"/>
    </location>
</feature>
<dbReference type="Proteomes" id="UP000069940">
    <property type="component" value="Unassembled WGS sequence"/>
</dbReference>
<dbReference type="SMART" id="SM00249">
    <property type="entry name" value="PHD"/>
    <property type="match status" value="1"/>
</dbReference>
<dbReference type="CDD" id="cd15489">
    <property type="entry name" value="PHD_SF"/>
    <property type="match status" value="1"/>
</dbReference>
<dbReference type="PROSITE" id="PS50016">
    <property type="entry name" value="ZF_PHD_2"/>
    <property type="match status" value="1"/>
</dbReference>